<dbReference type="EMBL" id="CP065592">
    <property type="protein sequence ID" value="QPQ55395.1"/>
    <property type="molecule type" value="Genomic_DNA"/>
</dbReference>
<protein>
    <recommendedName>
        <fullName evidence="4">Carboxypeptidase regulatory-like domain-containing protein</fullName>
    </recommendedName>
</protein>
<gene>
    <name evidence="2" type="ORF">IC614_01935</name>
</gene>
<accession>A0A7T2GK82</accession>
<name>A0A7T2GK82_9SPHN</name>
<dbReference type="RefSeq" id="WP_200972070.1">
    <property type="nucleotide sequence ID" value="NZ_CP065592.1"/>
</dbReference>
<evidence type="ECO:0000256" key="1">
    <source>
        <dbReference type="SAM" id="SignalP"/>
    </source>
</evidence>
<proteinExistence type="predicted"/>
<reference evidence="2 3" key="1">
    <citation type="submission" date="2020-11" db="EMBL/GenBank/DDBJ databases">
        <title>Genome seq and assembly of Sphingosinicella sp.</title>
        <authorList>
            <person name="Chhetri G."/>
        </authorList>
    </citation>
    <scope>NUCLEOTIDE SEQUENCE [LARGE SCALE GENOMIC DNA]</scope>
    <source>
        <strain evidence="2 3">UDD2</strain>
    </source>
</reference>
<dbReference type="KEGG" id="sflv:IC614_01935"/>
<evidence type="ECO:0000313" key="2">
    <source>
        <dbReference type="EMBL" id="QPQ55395.1"/>
    </source>
</evidence>
<feature type="chain" id="PRO_5032688873" description="Carboxypeptidase regulatory-like domain-containing protein" evidence="1">
    <location>
        <begin position="27"/>
        <end position="331"/>
    </location>
</feature>
<dbReference type="AlphaFoldDB" id="A0A7T2GK82"/>
<evidence type="ECO:0000313" key="3">
    <source>
        <dbReference type="Proteomes" id="UP000594873"/>
    </source>
</evidence>
<dbReference type="PROSITE" id="PS51257">
    <property type="entry name" value="PROKAR_LIPOPROTEIN"/>
    <property type="match status" value="1"/>
</dbReference>
<evidence type="ECO:0008006" key="4">
    <source>
        <dbReference type="Google" id="ProtNLM"/>
    </source>
</evidence>
<feature type="signal peptide" evidence="1">
    <location>
        <begin position="1"/>
        <end position="26"/>
    </location>
</feature>
<keyword evidence="1" id="KW-0732">Signal</keyword>
<dbReference type="Proteomes" id="UP000594873">
    <property type="component" value="Chromosome"/>
</dbReference>
<organism evidence="2 3">
    <name type="scientific">Allosphingosinicella flava</name>
    <dbReference type="NCBI Taxonomy" id="2771430"/>
    <lineage>
        <taxon>Bacteria</taxon>
        <taxon>Pseudomonadati</taxon>
        <taxon>Pseudomonadota</taxon>
        <taxon>Alphaproteobacteria</taxon>
        <taxon>Sphingomonadales</taxon>
        <taxon>Sphingomonadaceae</taxon>
        <taxon>Allosphingosinicella</taxon>
    </lineage>
</organism>
<keyword evidence="3" id="KW-1185">Reference proteome</keyword>
<sequence length="331" mass="34755">MMTNGRPLGALYSLAALMAVSGCGGADTQNAAAEGEATAEAPNVDPALLIAGTVTAPDGHSLDGAKAIACLTPQETCAKDATVPVTIENGVGRYEIVVPQKGDYHVMVWKDVNANDTPDGGDLLAFANNMEAVASGERLTPMAAFVRTADATMTTNLGGLPYRMGNAQNAAQAVANAGIGGNWSQQSFGSELVWGPEIKFQAAAATAGFGSDLGGTFGPGSATNTTIVYSYKPVQVKRTMSLNVAPDGTFHMIADMERRQGKCTPVHQEKFGHVRMEGDKVIFAVADTRQRCGKGALEKVKQEDERYTLARNGDGFTLSGDNGVNWTFTRR</sequence>